<keyword evidence="1" id="KW-0472">Membrane</keyword>
<dbReference type="Gene3D" id="3.40.50.1000">
    <property type="entry name" value="HAD superfamily/HAD-like"/>
    <property type="match status" value="1"/>
</dbReference>
<sequence>MNGDSGFTALVEPSPTLLTSTCFLVQLLPFSVGRQIPADMRLVRGAIYYFKIAVALAVAAISEGFPAVVTTCLALGTKRMSNLNVIVRSLPSVETLGCTTVKCSDKTGIVRTNMMSISKVFVVPSAHRGPIVAEYNVTGTSYSADGFIRDSTGFQMDHPAGLPCLLHLSMCSALCNDSKLEYNSEKGAHDKIGRATSTQNYSTTQRRVHTTSWTSWIRFHTVGLNNIGQAGAVSYCNHYWEQQFTNVSVVEFSRDCKLMSVLCTRKQQDIMFCKGVLESILSRCSSVLCNDDGSAAPMTSEIRAELEQKLFSYGQKDILQKNLCHSKLSAFPEKTTFWTESCTCKQSREFPDFQLKLISMASQSITPFRH</sequence>
<reference evidence="2 3" key="1">
    <citation type="submission" date="2024-09" db="EMBL/GenBank/DDBJ databases">
        <title>Chromosome-scale assembly of Riccia fluitans.</title>
        <authorList>
            <person name="Paukszto L."/>
            <person name="Sawicki J."/>
            <person name="Karawczyk K."/>
            <person name="Piernik-Szablinska J."/>
            <person name="Szczecinska M."/>
            <person name="Mazdziarz M."/>
        </authorList>
    </citation>
    <scope>NUCLEOTIDE SEQUENCE [LARGE SCALE GENOMIC DNA]</scope>
    <source>
        <strain evidence="2">Rf_01</strain>
        <tissue evidence="2">Aerial parts of the thallus</tissue>
    </source>
</reference>
<dbReference type="Pfam" id="PF13246">
    <property type="entry name" value="Cation_ATPase"/>
    <property type="match status" value="1"/>
</dbReference>
<dbReference type="PANTHER" id="PTHR42861">
    <property type="entry name" value="CALCIUM-TRANSPORTING ATPASE"/>
    <property type="match status" value="1"/>
</dbReference>
<accession>A0ABD1XP30</accession>
<feature type="transmembrane region" description="Helical" evidence="1">
    <location>
        <begin position="48"/>
        <end position="69"/>
    </location>
</feature>
<dbReference type="InterPro" id="IPR023298">
    <property type="entry name" value="ATPase_P-typ_TM_dom_sf"/>
</dbReference>
<dbReference type="SUPFAM" id="SSF81660">
    <property type="entry name" value="Metal cation-transporting ATPase, ATP-binding domain N"/>
    <property type="match status" value="1"/>
</dbReference>
<evidence type="ECO:0000256" key="1">
    <source>
        <dbReference type="SAM" id="Phobius"/>
    </source>
</evidence>
<protein>
    <submittedName>
        <fullName evidence="2">Uncharacterized protein</fullName>
    </submittedName>
</protein>
<comment type="caution">
    <text evidence="2">The sequence shown here is derived from an EMBL/GenBank/DDBJ whole genome shotgun (WGS) entry which is preliminary data.</text>
</comment>
<dbReference type="InterPro" id="IPR023214">
    <property type="entry name" value="HAD_sf"/>
</dbReference>
<evidence type="ECO:0000313" key="2">
    <source>
        <dbReference type="EMBL" id="KAL2610715.1"/>
    </source>
</evidence>
<proteinExistence type="predicted"/>
<keyword evidence="3" id="KW-1185">Reference proteome</keyword>
<dbReference type="Gene3D" id="3.40.1110.10">
    <property type="entry name" value="Calcium-transporting ATPase, cytoplasmic domain N"/>
    <property type="match status" value="1"/>
</dbReference>
<organism evidence="2 3">
    <name type="scientific">Riccia fluitans</name>
    <dbReference type="NCBI Taxonomy" id="41844"/>
    <lineage>
        <taxon>Eukaryota</taxon>
        <taxon>Viridiplantae</taxon>
        <taxon>Streptophyta</taxon>
        <taxon>Embryophyta</taxon>
        <taxon>Marchantiophyta</taxon>
        <taxon>Marchantiopsida</taxon>
        <taxon>Marchantiidae</taxon>
        <taxon>Marchantiales</taxon>
        <taxon>Ricciaceae</taxon>
        <taxon>Riccia</taxon>
    </lineage>
</organism>
<evidence type="ECO:0000313" key="3">
    <source>
        <dbReference type="Proteomes" id="UP001605036"/>
    </source>
</evidence>
<dbReference type="Gene3D" id="1.20.1110.10">
    <property type="entry name" value="Calcium-transporting ATPase, transmembrane domain"/>
    <property type="match status" value="1"/>
</dbReference>
<dbReference type="EMBL" id="JBHFFA010000008">
    <property type="protein sequence ID" value="KAL2610715.1"/>
    <property type="molecule type" value="Genomic_DNA"/>
</dbReference>
<gene>
    <name evidence="2" type="ORF">R1flu_029288</name>
</gene>
<dbReference type="AlphaFoldDB" id="A0ABD1XP30"/>
<keyword evidence="1" id="KW-0812">Transmembrane</keyword>
<dbReference type="SUPFAM" id="SSF81665">
    <property type="entry name" value="Calcium ATPase, transmembrane domain M"/>
    <property type="match status" value="1"/>
</dbReference>
<keyword evidence="1" id="KW-1133">Transmembrane helix</keyword>
<dbReference type="InterPro" id="IPR023299">
    <property type="entry name" value="ATPase_P-typ_cyto_dom_N"/>
</dbReference>
<feature type="transmembrane region" description="Helical" evidence="1">
    <location>
        <begin position="17"/>
        <end position="36"/>
    </location>
</feature>
<name>A0ABD1XP30_9MARC</name>
<dbReference type="Proteomes" id="UP001605036">
    <property type="component" value="Unassembled WGS sequence"/>
</dbReference>